<keyword evidence="3" id="KW-0547">Nucleotide-binding</keyword>
<evidence type="ECO:0000259" key="7">
    <source>
        <dbReference type="Pfam" id="PF00294"/>
    </source>
</evidence>
<dbReference type="GO" id="GO:0008662">
    <property type="term" value="F:1-phosphofructokinase activity"/>
    <property type="evidence" value="ECO:0007669"/>
    <property type="project" value="UniProtKB-EC"/>
</dbReference>
<evidence type="ECO:0000256" key="5">
    <source>
        <dbReference type="ARBA" id="ARBA00022840"/>
    </source>
</evidence>
<dbReference type="GO" id="GO:0005829">
    <property type="term" value="C:cytosol"/>
    <property type="evidence" value="ECO:0007669"/>
    <property type="project" value="TreeGrafter"/>
</dbReference>
<evidence type="ECO:0000256" key="1">
    <source>
        <dbReference type="ARBA" id="ARBA00010688"/>
    </source>
</evidence>
<dbReference type="EC" id="2.7.1.56" evidence="8"/>
<dbReference type="KEGG" id="mcit:NCTC10181_00154"/>
<evidence type="ECO:0000256" key="2">
    <source>
        <dbReference type="ARBA" id="ARBA00022679"/>
    </source>
</evidence>
<evidence type="ECO:0000313" key="9">
    <source>
        <dbReference type="Proteomes" id="UP000290985"/>
    </source>
</evidence>
<dbReference type="AlphaFoldDB" id="A0A449B142"/>
<dbReference type="PANTHER" id="PTHR46566">
    <property type="entry name" value="1-PHOSPHOFRUCTOKINASE-RELATED"/>
    <property type="match status" value="1"/>
</dbReference>
<keyword evidence="4 8" id="KW-0418">Kinase</keyword>
<keyword evidence="9" id="KW-1185">Reference proteome</keyword>
<dbReference type="RefSeq" id="WP_129725161.1">
    <property type="nucleotide sequence ID" value="NZ_LR215036.1"/>
</dbReference>
<evidence type="ECO:0000256" key="4">
    <source>
        <dbReference type="ARBA" id="ARBA00022777"/>
    </source>
</evidence>
<dbReference type="Proteomes" id="UP000290985">
    <property type="component" value="Chromosome"/>
</dbReference>
<gene>
    <name evidence="8" type="primary">fruB</name>
    <name evidence="8" type="ORF">NCTC10181_00154</name>
</gene>
<evidence type="ECO:0000256" key="6">
    <source>
        <dbReference type="PIRNR" id="PIRNR000535"/>
    </source>
</evidence>
<dbReference type="SUPFAM" id="SSF53613">
    <property type="entry name" value="Ribokinase-like"/>
    <property type="match status" value="1"/>
</dbReference>
<dbReference type="InterPro" id="IPR029056">
    <property type="entry name" value="Ribokinase-like"/>
</dbReference>
<name>A0A449B142_9BACT</name>
<accession>A0A449B142</accession>
<protein>
    <submittedName>
        <fullName evidence="8">1-phosphofructokinase</fullName>
        <ecNumber evidence="8">2.7.1.56</ecNumber>
    </submittedName>
</protein>
<dbReference type="InterPro" id="IPR017583">
    <property type="entry name" value="Tagatose/fructose_Pkinase"/>
</dbReference>
<dbReference type="GO" id="GO:0005524">
    <property type="term" value="F:ATP binding"/>
    <property type="evidence" value="ECO:0007669"/>
    <property type="project" value="UniProtKB-KW"/>
</dbReference>
<dbReference type="EMBL" id="LR215036">
    <property type="protein sequence ID" value="VEU74319.1"/>
    <property type="molecule type" value="Genomic_DNA"/>
</dbReference>
<dbReference type="PANTHER" id="PTHR46566:SF1">
    <property type="entry name" value="1-PHOSPHOFRUCTOKINASE"/>
    <property type="match status" value="1"/>
</dbReference>
<dbReference type="InterPro" id="IPR011611">
    <property type="entry name" value="PfkB_dom"/>
</dbReference>
<comment type="similarity">
    <text evidence="1">Belongs to the carbohydrate kinase PfkB family.</text>
</comment>
<sequence>MIYTLTLSPSVDLFISSEDFELSKVNRYTKHEILPGGKGLNASVILTRHNFKNKAITLFDPNTFRQLAPIFEAEQLDIVNINTEQPTRINIKYYGAKSNFELNGPRTNITEKLFKQVLNVISTFKENDVLMLMGVSSEEHLVKILSLCKEKKVKVVLDLESSNFLELLKYQPFVIKPNIDELKKIFPTINFNGTENLINAMRKLQNSGALNVIVSLGKDGSYLLTQSQEIFVAENKETTSVVSATGAGDTLISIFAAEYLNNQNASYCLQKASAAATGTVQSSWLGDQNLTNLAFDLIYLKKIKS</sequence>
<dbReference type="Gene3D" id="3.40.1190.20">
    <property type="match status" value="1"/>
</dbReference>
<dbReference type="OrthoDB" id="9801219at2"/>
<reference evidence="8 9" key="1">
    <citation type="submission" date="2019-01" db="EMBL/GenBank/DDBJ databases">
        <authorList>
            <consortium name="Pathogen Informatics"/>
        </authorList>
    </citation>
    <scope>NUCLEOTIDE SEQUENCE [LARGE SCALE GENOMIC DNA]</scope>
    <source>
        <strain evidence="8 9">NCTC10181</strain>
    </source>
</reference>
<proteinExistence type="inferred from homology"/>
<keyword evidence="5" id="KW-0067">ATP-binding</keyword>
<dbReference type="PIRSF" id="PIRSF000535">
    <property type="entry name" value="1PFK/6PFK/LacC"/>
    <property type="match status" value="1"/>
</dbReference>
<keyword evidence="2 6" id="KW-0808">Transferase</keyword>
<feature type="domain" description="Carbohydrate kinase PfkB" evidence="7">
    <location>
        <begin position="17"/>
        <end position="283"/>
    </location>
</feature>
<evidence type="ECO:0000256" key="3">
    <source>
        <dbReference type="ARBA" id="ARBA00022741"/>
    </source>
</evidence>
<dbReference type="Pfam" id="PF00294">
    <property type="entry name" value="PfkB"/>
    <property type="match status" value="1"/>
</dbReference>
<evidence type="ECO:0000313" key="8">
    <source>
        <dbReference type="EMBL" id="VEU74319.1"/>
    </source>
</evidence>
<organism evidence="8 9">
    <name type="scientific">Mycoplasmopsis citelli</name>
    <dbReference type="NCBI Taxonomy" id="171281"/>
    <lineage>
        <taxon>Bacteria</taxon>
        <taxon>Bacillati</taxon>
        <taxon>Mycoplasmatota</taxon>
        <taxon>Mycoplasmoidales</taxon>
        <taxon>Metamycoplasmataceae</taxon>
        <taxon>Mycoplasmopsis</taxon>
    </lineage>
</organism>